<organism evidence="4 5">
    <name type="scientific">Cardiosporidium cionae</name>
    <dbReference type="NCBI Taxonomy" id="476202"/>
    <lineage>
        <taxon>Eukaryota</taxon>
        <taxon>Sar</taxon>
        <taxon>Alveolata</taxon>
        <taxon>Apicomplexa</taxon>
        <taxon>Aconoidasida</taxon>
        <taxon>Nephromycida</taxon>
        <taxon>Cardiosporidium</taxon>
    </lineage>
</organism>
<protein>
    <submittedName>
        <fullName evidence="4">Aminotransferase, class V family protein</fullName>
    </submittedName>
</protein>
<dbReference type="Pfam" id="PF00266">
    <property type="entry name" value="Aminotran_5"/>
    <property type="match status" value="2"/>
</dbReference>
<gene>
    <name evidence="4" type="ORF">IE077_004514</name>
</gene>
<feature type="region of interest" description="Disordered" evidence="1">
    <location>
        <begin position="904"/>
        <end position="928"/>
    </location>
</feature>
<dbReference type="PANTHER" id="PTHR14237:SF80">
    <property type="entry name" value="MOLYBDENUM COFACTOR SULFURASE"/>
    <property type="match status" value="1"/>
</dbReference>
<dbReference type="Proteomes" id="UP000823046">
    <property type="component" value="Unassembled WGS sequence"/>
</dbReference>
<evidence type="ECO:0000313" key="5">
    <source>
        <dbReference type="Proteomes" id="UP000823046"/>
    </source>
</evidence>
<keyword evidence="4" id="KW-0032">Aminotransferase</keyword>
<keyword evidence="4" id="KW-0808">Transferase</keyword>
<feature type="domain" description="Aminotransferase class V" evidence="2">
    <location>
        <begin position="405"/>
        <end position="536"/>
    </location>
</feature>
<dbReference type="GO" id="GO:0008483">
    <property type="term" value="F:transaminase activity"/>
    <property type="evidence" value="ECO:0007669"/>
    <property type="project" value="UniProtKB-KW"/>
</dbReference>
<dbReference type="PANTHER" id="PTHR14237">
    <property type="entry name" value="MOLYBDOPTERIN COFACTOR SULFURASE MOSC"/>
    <property type="match status" value="1"/>
</dbReference>
<dbReference type="Gene3D" id="3.40.640.10">
    <property type="entry name" value="Type I PLP-dependent aspartate aminotransferase-like (Major domain)"/>
    <property type="match status" value="2"/>
</dbReference>
<dbReference type="InterPro" id="IPR005303">
    <property type="entry name" value="MOCOS_middle"/>
</dbReference>
<comment type="caution">
    <text evidence="4">The sequence shown here is derived from an EMBL/GenBank/DDBJ whole genome shotgun (WGS) entry which is preliminary data.</text>
</comment>
<dbReference type="SUPFAM" id="SSF141673">
    <property type="entry name" value="MOSC N-terminal domain-like"/>
    <property type="match status" value="1"/>
</dbReference>
<dbReference type="InterPro" id="IPR015424">
    <property type="entry name" value="PyrdxlP-dep_Trfase"/>
</dbReference>
<reference evidence="4 5" key="1">
    <citation type="journal article" date="2020" name="bioRxiv">
        <title>Metabolic contributions of an alphaproteobacterial endosymbiont in the apicomplexan Cardiosporidium cionae.</title>
        <authorList>
            <person name="Hunter E.S."/>
            <person name="Paight C.J."/>
            <person name="Lane C.E."/>
        </authorList>
    </citation>
    <scope>NUCLEOTIDE SEQUENCE [LARGE SCALE GENOMIC DNA]</scope>
    <source>
        <strain evidence="4">ESH_2018</strain>
    </source>
</reference>
<evidence type="ECO:0000259" key="3">
    <source>
        <dbReference type="Pfam" id="PF03476"/>
    </source>
</evidence>
<evidence type="ECO:0000259" key="2">
    <source>
        <dbReference type="Pfam" id="PF00266"/>
    </source>
</evidence>
<feature type="compositionally biased region" description="Polar residues" evidence="1">
    <location>
        <begin position="910"/>
        <end position="928"/>
    </location>
</feature>
<dbReference type="InterPro" id="IPR015421">
    <property type="entry name" value="PyrdxlP-dep_Trfase_major"/>
</dbReference>
<evidence type="ECO:0000313" key="4">
    <source>
        <dbReference type="EMBL" id="KAF8820270.1"/>
    </source>
</evidence>
<dbReference type="Gene3D" id="3.90.1150.10">
    <property type="entry name" value="Aspartate Aminotransferase, domain 1"/>
    <property type="match status" value="1"/>
</dbReference>
<feature type="domain" description="Aminotransferase class V" evidence="2">
    <location>
        <begin position="121"/>
        <end position="229"/>
    </location>
</feature>
<dbReference type="Pfam" id="PF03476">
    <property type="entry name" value="MOSC_N"/>
    <property type="match status" value="1"/>
</dbReference>
<dbReference type="InterPro" id="IPR000192">
    <property type="entry name" value="Aminotrans_V_dom"/>
</dbReference>
<dbReference type="EMBL" id="JADAQX010000431">
    <property type="protein sequence ID" value="KAF8820270.1"/>
    <property type="molecule type" value="Genomic_DNA"/>
</dbReference>
<name>A0ABQ7J9E1_9APIC</name>
<proteinExistence type="predicted"/>
<sequence>MDFLHLLGYLEGVEEWRRREFCRISKASINYDAKNGKSRLPSSLHCFFSFACNRPLPLQLVKKDIFRINYSSPSVYWPIETSLRYVETSPFFSPSYIPLWQELQTGFAMLAQRCIRLSPCTYLDHAGCTLYPESLVRKFMGFLLQSTIGNPHSEAHAQQWIDLIRAQLLNFLGDNSMEYSLIFTSGATDALRLLAESFPFEEESVFAYTSDCHTSLLGMRAIAMQKGAFAWSVPLQMGSTDSGWSGLNGTEPISLNCVTSRGMTNFFVCSSLSPDIASPVDARPFTESRMPCVSPFVDVPKISRDTHCFQSFESVPSLSGEQSSPSWQEDSLTPAIYCLDSHTENIRKRMYFPMLPSNKNLLALTGESNLSGERPDLSTLKSLLNRQFSSGSSNRGTNEDTPPKRKWYVLLDAAKLAASYPIDLSKWPVDFVVVSMYKIFGYPTGLGALLVRHKSSFLLRHHYFGGGSVLAMSAFSDFVVPKQDLVGSLERGTPNFQAILSIPFAIDEIYGHAFSRKQLCDHTMAVTRYAYFRMISLRHPPDGTRYPCALIPLETKLRRFQKKKTRNTHSFLSRIGTLKEGIHLCTVFGKHASPQWRDLQGPTIAFILHYKDGSVIPHSFIRLRAAYWNIRLRVGCHCNIGGCQEHLHLTDKNLRLHYEMGHVCGDYMDILKGCPTGCVRISFGFSSIKKDVDRFILFLVCEFLGRSSPDTVTFLPSPASLKTDDAAIFSAIPATEKPKAMEESMKKCSEFHSSIQDAIFSISHDRESIPKEGDNPMEKMCSVETMKDNLMAPPTVERQCKGWLRSITLYPLKGCTGISTVSWMLDTRNSCLLWDRQYCLMEYYREGRIRLISKRAIPALSRIRTDVYLPVVDSEQGFSTNLSFADNLVPLLVLSADSTPADGVPPSALAESSHNLLSQNTSPSHVSENSATSVAPLALPLCSPLEWRYLVSVIKDAAQLVNGGYEPTTEQLLSWMPPILHSSPLPTRSTSLECEALKSCSPSQELFSDTSLMAAKGMHSYSQKNPLSLFLDPGASSNLSSTHSPFSDPRNIKESDDDVVPLTIISSPNATKNRIWLLPESKFSVQFSHSQSFGSEVTANSKVSIKETGFSPWYCKGLLGDMLLFAGEPTDWWMRTSSLHVCVRAAFSFEATSDIVSFSCPRPLSFPVSCNPFVNQAPLLLLNANTLNAMQKDFSVSLEIERFVDFILRFMS</sequence>
<dbReference type="InterPro" id="IPR015422">
    <property type="entry name" value="PyrdxlP-dep_Trfase_small"/>
</dbReference>
<dbReference type="SUPFAM" id="SSF53383">
    <property type="entry name" value="PLP-dependent transferases"/>
    <property type="match status" value="2"/>
</dbReference>
<accession>A0ABQ7J9E1</accession>
<feature type="domain" description="Molybdenum cofactor sulfurase middle" evidence="3">
    <location>
        <begin position="804"/>
        <end position="867"/>
    </location>
</feature>
<evidence type="ECO:0000256" key="1">
    <source>
        <dbReference type="SAM" id="MobiDB-lite"/>
    </source>
</evidence>
<keyword evidence="5" id="KW-1185">Reference proteome</keyword>